<keyword evidence="4 5" id="KW-0472">Membrane</keyword>
<dbReference type="GeneID" id="25731851"/>
<dbReference type="RefSeq" id="XP_013892680.1">
    <property type="nucleotide sequence ID" value="XM_014037226.1"/>
</dbReference>
<dbReference type="EMBL" id="KK104607">
    <property type="protein sequence ID" value="KIY93660.1"/>
    <property type="molecule type" value="Genomic_DNA"/>
</dbReference>
<organism evidence="7 8">
    <name type="scientific">Monoraphidium neglectum</name>
    <dbReference type="NCBI Taxonomy" id="145388"/>
    <lineage>
        <taxon>Eukaryota</taxon>
        <taxon>Viridiplantae</taxon>
        <taxon>Chlorophyta</taxon>
        <taxon>core chlorophytes</taxon>
        <taxon>Chlorophyceae</taxon>
        <taxon>CS clade</taxon>
        <taxon>Sphaeropleales</taxon>
        <taxon>Selenastraceae</taxon>
        <taxon>Monoraphidium</taxon>
    </lineage>
</organism>
<gene>
    <name evidence="7" type="ORF">MNEG_14302</name>
</gene>
<dbReference type="Pfam" id="PF02656">
    <property type="entry name" value="DUF202"/>
    <property type="match status" value="1"/>
</dbReference>
<dbReference type="OrthoDB" id="2243669at2759"/>
<protein>
    <recommendedName>
        <fullName evidence="6">DUF202 domain-containing protein</fullName>
    </recommendedName>
</protein>
<feature type="transmembrane region" description="Helical" evidence="5">
    <location>
        <begin position="25"/>
        <end position="47"/>
    </location>
</feature>
<dbReference type="GO" id="GO:0012505">
    <property type="term" value="C:endomembrane system"/>
    <property type="evidence" value="ECO:0007669"/>
    <property type="project" value="UniProtKB-SubCell"/>
</dbReference>
<evidence type="ECO:0000256" key="2">
    <source>
        <dbReference type="ARBA" id="ARBA00022692"/>
    </source>
</evidence>
<dbReference type="PANTHER" id="PTHR46140">
    <property type="entry name" value="VACUOLAR TRANSPORTER CHAPERONE 1-RELATED"/>
    <property type="match status" value="1"/>
</dbReference>
<dbReference type="InterPro" id="IPR051572">
    <property type="entry name" value="VTC_Complex_Subunit"/>
</dbReference>
<keyword evidence="8" id="KW-1185">Reference proteome</keyword>
<evidence type="ECO:0000259" key="6">
    <source>
        <dbReference type="Pfam" id="PF02656"/>
    </source>
</evidence>
<feature type="transmembrane region" description="Helical" evidence="5">
    <location>
        <begin position="59"/>
        <end position="81"/>
    </location>
</feature>
<evidence type="ECO:0000313" key="7">
    <source>
        <dbReference type="EMBL" id="KIY93660.1"/>
    </source>
</evidence>
<accession>A0A0D2MEX9</accession>
<sequence length="130" mass="14033">MAGEPSLRRTEAKAYFANERTFLHWMNMAVTIGSISAAMSGVAGHAHRKWGDDFTSGATIVRVLSMLMLLLSIIIAVWSGFNFNSRANMLTLKGDGPYDSRFLPATIAVCLVSALAVVFSGAVVRLHAET</sequence>
<dbReference type="InterPro" id="IPR003807">
    <property type="entry name" value="DUF202"/>
</dbReference>
<dbReference type="Proteomes" id="UP000054498">
    <property type="component" value="Unassembled WGS sequence"/>
</dbReference>
<name>A0A0D2MEX9_9CHLO</name>
<proteinExistence type="predicted"/>
<dbReference type="KEGG" id="mng:MNEG_14302"/>
<evidence type="ECO:0000313" key="8">
    <source>
        <dbReference type="Proteomes" id="UP000054498"/>
    </source>
</evidence>
<comment type="subcellular location">
    <subcellularLocation>
        <location evidence="1">Endomembrane system</location>
        <topology evidence="1">Multi-pass membrane protein</topology>
    </subcellularLocation>
</comment>
<reference evidence="7 8" key="1">
    <citation type="journal article" date="2013" name="BMC Genomics">
        <title>Reconstruction of the lipid metabolism for the microalga Monoraphidium neglectum from its genome sequence reveals characteristics suitable for biofuel production.</title>
        <authorList>
            <person name="Bogen C."/>
            <person name="Al-Dilaimi A."/>
            <person name="Albersmeier A."/>
            <person name="Wichmann J."/>
            <person name="Grundmann M."/>
            <person name="Rupp O."/>
            <person name="Lauersen K.J."/>
            <person name="Blifernez-Klassen O."/>
            <person name="Kalinowski J."/>
            <person name="Goesmann A."/>
            <person name="Mussgnug J.H."/>
            <person name="Kruse O."/>
        </authorList>
    </citation>
    <scope>NUCLEOTIDE SEQUENCE [LARGE SCALE GENOMIC DNA]</scope>
    <source>
        <strain evidence="7 8">SAG 48.87</strain>
    </source>
</reference>
<feature type="domain" description="DUF202" evidence="6">
    <location>
        <begin position="14"/>
        <end position="88"/>
    </location>
</feature>
<evidence type="ECO:0000256" key="5">
    <source>
        <dbReference type="SAM" id="Phobius"/>
    </source>
</evidence>
<evidence type="ECO:0000256" key="4">
    <source>
        <dbReference type="ARBA" id="ARBA00023136"/>
    </source>
</evidence>
<keyword evidence="2 5" id="KW-0812">Transmembrane</keyword>
<dbReference type="PANTHER" id="PTHR46140:SF1">
    <property type="entry name" value="VACUOLAR TRANSPORTER CHAPERONE COMPLEX SUBUNIT 4-RELATED"/>
    <property type="match status" value="1"/>
</dbReference>
<keyword evidence="3 5" id="KW-1133">Transmembrane helix</keyword>
<evidence type="ECO:0000256" key="1">
    <source>
        <dbReference type="ARBA" id="ARBA00004127"/>
    </source>
</evidence>
<feature type="transmembrane region" description="Helical" evidence="5">
    <location>
        <begin position="101"/>
        <end position="124"/>
    </location>
</feature>
<dbReference type="STRING" id="145388.A0A0D2MEX9"/>
<dbReference type="AlphaFoldDB" id="A0A0D2MEX9"/>
<evidence type="ECO:0000256" key="3">
    <source>
        <dbReference type="ARBA" id="ARBA00022989"/>
    </source>
</evidence>